<evidence type="ECO:0000313" key="3">
    <source>
        <dbReference type="EMBL" id="MFC4470669.1"/>
    </source>
</evidence>
<dbReference type="SUPFAM" id="SSF57783">
    <property type="entry name" value="Zinc beta-ribbon"/>
    <property type="match status" value="1"/>
</dbReference>
<evidence type="ECO:0000313" key="4">
    <source>
        <dbReference type="Proteomes" id="UP001596012"/>
    </source>
</evidence>
<evidence type="ECO:0000259" key="2">
    <source>
        <dbReference type="Pfam" id="PF07282"/>
    </source>
</evidence>
<sequence length="77" mass="7989">MFLAILTDKAESAGRTVVAVDPRNTSRSCPSCGHVAKENRLTQAKFQCTACGMTANADHVGALNVLNRAGLALCVAA</sequence>
<dbReference type="EMBL" id="JBHSFG010000085">
    <property type="protein sequence ID" value="MFC4470669.1"/>
    <property type="molecule type" value="Genomic_DNA"/>
</dbReference>
<keyword evidence="1" id="KW-0238">DNA-binding</keyword>
<organism evidence="3 4">
    <name type="scientific">Streptomyces xiangluensis</name>
    <dbReference type="NCBI Taxonomy" id="2665720"/>
    <lineage>
        <taxon>Bacteria</taxon>
        <taxon>Bacillati</taxon>
        <taxon>Actinomycetota</taxon>
        <taxon>Actinomycetes</taxon>
        <taxon>Kitasatosporales</taxon>
        <taxon>Streptomycetaceae</taxon>
        <taxon>Streptomyces</taxon>
    </lineage>
</organism>
<proteinExistence type="predicted"/>
<name>A0ABV8Z2V6_9ACTN</name>
<dbReference type="InterPro" id="IPR010095">
    <property type="entry name" value="Cas12f1-like_TNB"/>
</dbReference>
<feature type="domain" description="Cas12f1-like TNB" evidence="2">
    <location>
        <begin position="1"/>
        <end position="65"/>
    </location>
</feature>
<comment type="caution">
    <text evidence="3">The sequence shown here is derived from an EMBL/GenBank/DDBJ whole genome shotgun (WGS) entry which is preliminary data.</text>
</comment>
<accession>A0ABV8Z2V6</accession>
<dbReference type="Proteomes" id="UP001596012">
    <property type="component" value="Unassembled WGS sequence"/>
</dbReference>
<dbReference type="Pfam" id="PF07282">
    <property type="entry name" value="Cas12f1-like_TNB"/>
    <property type="match status" value="1"/>
</dbReference>
<dbReference type="RefSeq" id="WP_386351712.1">
    <property type="nucleotide sequence ID" value="NZ_JBHSFG010000085.1"/>
</dbReference>
<reference evidence="4" key="1">
    <citation type="journal article" date="2019" name="Int. J. Syst. Evol. Microbiol.">
        <title>The Global Catalogue of Microorganisms (GCM) 10K type strain sequencing project: providing services to taxonomists for standard genome sequencing and annotation.</title>
        <authorList>
            <consortium name="The Broad Institute Genomics Platform"/>
            <consortium name="The Broad Institute Genome Sequencing Center for Infectious Disease"/>
            <person name="Wu L."/>
            <person name="Ma J."/>
        </authorList>
    </citation>
    <scope>NUCLEOTIDE SEQUENCE [LARGE SCALE GENOMIC DNA]</scope>
    <source>
        <strain evidence="4">DT43</strain>
    </source>
</reference>
<gene>
    <name evidence="3" type="ORF">ACFPH6_40305</name>
</gene>
<evidence type="ECO:0000256" key="1">
    <source>
        <dbReference type="ARBA" id="ARBA00023125"/>
    </source>
</evidence>
<protein>
    <submittedName>
        <fullName evidence="3">Zinc ribbon domain-containing protein</fullName>
    </submittedName>
</protein>
<keyword evidence="4" id="KW-1185">Reference proteome</keyword>